<evidence type="ECO:0000313" key="1">
    <source>
        <dbReference type="EMBL" id="CAH0364291.1"/>
    </source>
</evidence>
<reference evidence="1" key="1">
    <citation type="submission" date="2021-11" db="EMBL/GenBank/DDBJ databases">
        <authorList>
            <consortium name="Genoscope - CEA"/>
            <person name="William W."/>
        </authorList>
    </citation>
    <scope>NUCLEOTIDE SEQUENCE</scope>
</reference>
<organism evidence="1 2">
    <name type="scientific">Pelagomonas calceolata</name>
    <dbReference type="NCBI Taxonomy" id="35677"/>
    <lineage>
        <taxon>Eukaryota</taxon>
        <taxon>Sar</taxon>
        <taxon>Stramenopiles</taxon>
        <taxon>Ochrophyta</taxon>
        <taxon>Pelagophyceae</taxon>
        <taxon>Pelagomonadales</taxon>
        <taxon>Pelagomonadaceae</taxon>
        <taxon>Pelagomonas</taxon>
    </lineage>
</organism>
<dbReference type="AlphaFoldDB" id="A0A8J2SBA5"/>
<name>A0A8J2SBA5_9STRA</name>
<evidence type="ECO:0000313" key="2">
    <source>
        <dbReference type="Proteomes" id="UP000789595"/>
    </source>
</evidence>
<accession>A0A8J2SBA5</accession>
<protein>
    <submittedName>
        <fullName evidence="1">Uncharacterized protein</fullName>
    </submittedName>
</protein>
<dbReference type="Proteomes" id="UP000789595">
    <property type="component" value="Unassembled WGS sequence"/>
</dbReference>
<feature type="non-terminal residue" evidence="1">
    <location>
        <position position="1"/>
    </location>
</feature>
<keyword evidence="2" id="KW-1185">Reference proteome</keyword>
<proteinExistence type="predicted"/>
<comment type="caution">
    <text evidence="1">The sequence shown here is derived from an EMBL/GenBank/DDBJ whole genome shotgun (WGS) entry which is preliminary data.</text>
</comment>
<gene>
    <name evidence="1" type="ORF">PECAL_1P06460</name>
</gene>
<sequence length="94" mass="10378">FGARSKRPCQNHARWHAHGITVRSRQVQSGTKTCAEQLERYRRSKRVIALPNSAGQTAALACGWPSGVPQPVQGLQKNAQVAAKSPLLERDRFC</sequence>
<dbReference type="EMBL" id="CAKKNE010000001">
    <property type="protein sequence ID" value="CAH0364291.1"/>
    <property type="molecule type" value="Genomic_DNA"/>
</dbReference>